<reference evidence="1" key="1">
    <citation type="submission" date="2020-11" db="EMBL/GenBank/DDBJ databases">
        <title>Enhanced detection system for hospital associated transmission using whole genome sequencing surveillance.</title>
        <authorList>
            <person name="Harrison L.H."/>
            <person name="Van Tyne D."/>
            <person name="Marsh J.W."/>
            <person name="Griffith M.P."/>
            <person name="Snyder D.J."/>
            <person name="Cooper V.S."/>
            <person name="Mustapha M."/>
        </authorList>
    </citation>
    <scope>NUCLEOTIDE SEQUENCE</scope>
    <source>
        <strain evidence="1">STEN00091</strain>
    </source>
</reference>
<evidence type="ECO:0000313" key="2">
    <source>
        <dbReference type="Proteomes" id="UP000625930"/>
    </source>
</evidence>
<organism evidence="1 2">
    <name type="scientific">Stenotrophomonas maltophilia</name>
    <name type="common">Pseudomonas maltophilia</name>
    <name type="synonym">Xanthomonas maltophilia</name>
    <dbReference type="NCBI Taxonomy" id="40324"/>
    <lineage>
        <taxon>Bacteria</taxon>
        <taxon>Pseudomonadati</taxon>
        <taxon>Pseudomonadota</taxon>
        <taxon>Gammaproteobacteria</taxon>
        <taxon>Lysobacterales</taxon>
        <taxon>Lysobacteraceae</taxon>
        <taxon>Stenotrophomonas</taxon>
        <taxon>Stenotrophomonas maltophilia group</taxon>
    </lineage>
</organism>
<name>A0AA90ASU6_STEMA</name>
<dbReference type="Proteomes" id="UP000625930">
    <property type="component" value="Unassembled WGS sequence"/>
</dbReference>
<dbReference type="RefSeq" id="WP_164263281.1">
    <property type="nucleotide sequence ID" value="NZ_JAMQEF010000123.1"/>
</dbReference>
<comment type="caution">
    <text evidence="1">The sequence shown here is derived from an EMBL/GenBank/DDBJ whole genome shotgun (WGS) entry which is preliminary data.</text>
</comment>
<proteinExistence type="predicted"/>
<dbReference type="EMBL" id="JADUNP010000010">
    <property type="protein sequence ID" value="MBH1651963.1"/>
    <property type="molecule type" value="Genomic_DNA"/>
</dbReference>
<protein>
    <submittedName>
        <fullName evidence="1">Uncharacterized protein</fullName>
    </submittedName>
</protein>
<gene>
    <name evidence="1" type="ORF">I5U67_07245</name>
</gene>
<accession>A0AA90ASU6</accession>
<evidence type="ECO:0000313" key="1">
    <source>
        <dbReference type="EMBL" id="MBH1651963.1"/>
    </source>
</evidence>
<dbReference type="AlphaFoldDB" id="A0AA90ASU6"/>
<sequence length="69" mass="7713">MAKKNPQPATDRLDAFLVEEYEVQGEKRSNWSKIGAAWPHQDGKGYRLVLNALPVNGVVVLRLPEPKDA</sequence>